<dbReference type="InterPro" id="IPR008571">
    <property type="entry name" value="HerA-like"/>
</dbReference>
<evidence type="ECO:0000259" key="5">
    <source>
        <dbReference type="Pfam" id="PF01935"/>
    </source>
</evidence>
<comment type="catalytic activity">
    <reaction evidence="3">
        <text>ATP + H2O = ADP + phosphate + H(+)</text>
        <dbReference type="Rhea" id="RHEA:13065"/>
        <dbReference type="ChEBI" id="CHEBI:15377"/>
        <dbReference type="ChEBI" id="CHEBI:15378"/>
        <dbReference type="ChEBI" id="CHEBI:30616"/>
        <dbReference type="ChEBI" id="CHEBI:43474"/>
        <dbReference type="ChEBI" id="CHEBI:456216"/>
        <dbReference type="EC" id="5.6.2.3"/>
    </reaction>
</comment>
<dbReference type="GO" id="GO:0043139">
    <property type="term" value="F:5'-3' DNA helicase activity"/>
    <property type="evidence" value="ECO:0007669"/>
    <property type="project" value="UniProtKB-EC"/>
</dbReference>
<name>A0A7J9NZJ9_METMI</name>
<sequence>MDDKITKIKNIDIFKEGRLEENLVGHPFYLDYDKANVLVSDSKKNRVNGIPRGCFLLAFYEGAGREPSEALLLRVVKNIKLPLEDEILASRIEYYKDNVNTTKKSELDAITRFEFSFSGLECNILGSFYNGVDDEVVFGADVENFYSSNNYRVYKPSEDVLEYIVNSSLTESTDEKIGFVRYSSSKRFQNNEKPSVVYINPKDFLGKRSALFGMTRTGKSNTLKKIVQLTQNINGKVNPKDKNNFKTFNSKNIPTKAIGQIIFDINGEYANENLQDGTSISKMYTENVVKYCVEPKDDEFKVMKVNFYYEIEEGFELLKALLKEKTQFIDSFKNVDLSKPDKDAEPSEHVRYYRRLAAYRCCLYLAGFEPPKNFKYLYFARNADINNDIEWEETGDPKKMSFGNAVEWFKKLWENYATSNTIKNYAEGNDNEWADDGLKALLVFISQYRTPGNKNPVSGYEKLKKYVGLHTNLSEKPYDEEIIKELRNGKIIIIDLSQGNPEIQKLYSEKICEKIFEDSMSNFTKTMPNNIIQFYFEEAHNLFPKKEDSDLNQIYNRIAKEGAKLNLGLIYATQEVSSISSNILKNTQNWFISHLNNSDETKELKKYYDFADFADSLVRFSPESDKGFVRMKTYSNSFVIPVQIDEFKDEGD</sequence>
<dbReference type="RefSeq" id="WP_220126286.1">
    <property type="nucleotide sequence ID" value="NZ_JACDUH010000001.1"/>
</dbReference>
<reference evidence="6 7" key="1">
    <citation type="submission" date="2020-07" db="EMBL/GenBank/DDBJ databases">
        <title>Genomic Encyclopedia of Type Strains, Phase IV (KMG-V): Genome sequencing to study the core and pangenomes of soil and plant-associated prokaryotes.</title>
        <authorList>
            <person name="Whitman W."/>
        </authorList>
    </citation>
    <scope>NUCLEOTIDE SEQUENCE [LARGE SCALE GENOMIC DNA]</scope>
    <source>
        <strain evidence="6 7">A1</strain>
    </source>
</reference>
<evidence type="ECO:0000313" key="7">
    <source>
        <dbReference type="Proteomes" id="UP000564425"/>
    </source>
</evidence>
<feature type="domain" description="Helicase HerA central" evidence="5">
    <location>
        <begin position="195"/>
        <end position="295"/>
    </location>
</feature>
<protein>
    <recommendedName>
        <fullName evidence="5">Helicase HerA central domain-containing protein</fullName>
    </recommendedName>
</protein>
<dbReference type="InterPro" id="IPR002789">
    <property type="entry name" value="HerA_central"/>
</dbReference>
<dbReference type="PANTHER" id="PTHR42957:SF1">
    <property type="entry name" value="HELICASE MJ1565-RELATED"/>
    <property type="match status" value="1"/>
</dbReference>
<comment type="caution">
    <text evidence="6">The sequence shown here is derived from an EMBL/GenBank/DDBJ whole genome shotgun (WGS) entry which is preliminary data.</text>
</comment>
<dbReference type="PANTHER" id="PTHR42957">
    <property type="entry name" value="HELICASE MJ1565-RELATED"/>
    <property type="match status" value="1"/>
</dbReference>
<dbReference type="Pfam" id="PF01935">
    <property type="entry name" value="DUF87"/>
    <property type="match status" value="1"/>
</dbReference>
<dbReference type="SUPFAM" id="SSF52540">
    <property type="entry name" value="P-loop containing nucleoside triphosphate hydrolases"/>
    <property type="match status" value="1"/>
</dbReference>
<evidence type="ECO:0000256" key="2">
    <source>
        <dbReference type="ARBA" id="ARBA00034617"/>
    </source>
</evidence>
<dbReference type="InterPro" id="IPR027417">
    <property type="entry name" value="P-loop_NTPase"/>
</dbReference>
<evidence type="ECO:0000256" key="3">
    <source>
        <dbReference type="ARBA" id="ARBA00048954"/>
    </source>
</evidence>
<evidence type="ECO:0000256" key="4">
    <source>
        <dbReference type="ARBA" id="ARBA00048988"/>
    </source>
</evidence>
<dbReference type="AlphaFoldDB" id="A0A7J9NZJ9"/>
<proteinExistence type="inferred from homology"/>
<accession>A0A7J9NZJ9</accession>
<dbReference type="GO" id="GO:0043138">
    <property type="term" value="F:3'-5' DNA helicase activity"/>
    <property type="evidence" value="ECO:0007669"/>
    <property type="project" value="UniProtKB-EC"/>
</dbReference>
<dbReference type="Proteomes" id="UP000564425">
    <property type="component" value="Unassembled WGS sequence"/>
</dbReference>
<organism evidence="6 7">
    <name type="scientific">Methanococcus maripaludis</name>
    <name type="common">Methanococcus deltae</name>
    <dbReference type="NCBI Taxonomy" id="39152"/>
    <lineage>
        <taxon>Archaea</taxon>
        <taxon>Methanobacteriati</taxon>
        <taxon>Methanobacteriota</taxon>
        <taxon>Methanomada group</taxon>
        <taxon>Methanococci</taxon>
        <taxon>Methanococcales</taxon>
        <taxon>Methanococcaceae</taxon>
        <taxon>Methanococcus</taxon>
    </lineage>
</organism>
<comment type="similarity">
    <text evidence="1">Belongs to the HerA family.</text>
</comment>
<comment type="catalytic activity">
    <reaction evidence="4">
        <text>ATP + H2O = ADP + phosphate + H(+)</text>
        <dbReference type="Rhea" id="RHEA:13065"/>
        <dbReference type="ChEBI" id="CHEBI:15377"/>
        <dbReference type="ChEBI" id="CHEBI:15378"/>
        <dbReference type="ChEBI" id="CHEBI:30616"/>
        <dbReference type="ChEBI" id="CHEBI:43474"/>
        <dbReference type="ChEBI" id="CHEBI:456216"/>
        <dbReference type="EC" id="5.6.2.4"/>
    </reaction>
</comment>
<dbReference type="EMBL" id="JACDUH010000001">
    <property type="protein sequence ID" value="MBA2851166.1"/>
    <property type="molecule type" value="Genomic_DNA"/>
</dbReference>
<comment type="catalytic activity">
    <reaction evidence="2">
        <text>Couples ATP hydrolysis with the unwinding of duplex DNA by translocating in the 3'-5' direction.</text>
        <dbReference type="EC" id="5.6.2.4"/>
    </reaction>
</comment>
<dbReference type="Gene3D" id="3.40.50.300">
    <property type="entry name" value="P-loop containing nucleotide triphosphate hydrolases"/>
    <property type="match status" value="2"/>
</dbReference>
<evidence type="ECO:0000256" key="1">
    <source>
        <dbReference type="ARBA" id="ARBA00007816"/>
    </source>
</evidence>
<evidence type="ECO:0000313" key="6">
    <source>
        <dbReference type="EMBL" id="MBA2851166.1"/>
    </source>
</evidence>
<gene>
    <name evidence="6" type="ORF">HNP86_001297</name>
</gene>